<protein>
    <submittedName>
        <fullName evidence="2">Uncharacterized protein</fullName>
    </submittedName>
</protein>
<evidence type="ECO:0000256" key="1">
    <source>
        <dbReference type="SAM" id="SignalP"/>
    </source>
</evidence>
<evidence type="ECO:0000313" key="2">
    <source>
        <dbReference type="EMBL" id="MBD2774885.1"/>
    </source>
</evidence>
<keyword evidence="3" id="KW-1185">Reference proteome</keyword>
<dbReference type="Proteomes" id="UP000629098">
    <property type="component" value="Unassembled WGS sequence"/>
</dbReference>
<evidence type="ECO:0000313" key="3">
    <source>
        <dbReference type="Proteomes" id="UP000629098"/>
    </source>
</evidence>
<dbReference type="EMBL" id="JACXAE010000072">
    <property type="protein sequence ID" value="MBD2774885.1"/>
    <property type="molecule type" value="Genomic_DNA"/>
</dbReference>
<keyword evidence="1" id="KW-0732">Signal</keyword>
<dbReference type="AlphaFoldDB" id="A0A8J7CFH0"/>
<sequence length="143" mass="14387">MNKLSVQLSSIVKGSVCLLSLISLGNFMAAPAKADQASARGAVTIVRPSGSSFSVSGEVTLPASLYYNGALTVTPTSTNPGTNQEVATLNVTPGEVTAIPDDAANSFDAQVTQELINATTIEDKATIIKAAVGADGISGGAMD</sequence>
<feature type="chain" id="PRO_5035297679" evidence="1">
    <location>
        <begin position="30"/>
        <end position="143"/>
    </location>
</feature>
<dbReference type="RefSeq" id="WP_190832443.1">
    <property type="nucleotide sequence ID" value="NZ_CAWPPI010000072.1"/>
</dbReference>
<feature type="signal peptide" evidence="1">
    <location>
        <begin position="1"/>
        <end position="29"/>
    </location>
</feature>
<name>A0A8J7CFH0_9CYAN</name>
<accession>A0A8J7CFH0</accession>
<reference evidence="2" key="1">
    <citation type="submission" date="2020-09" db="EMBL/GenBank/DDBJ databases">
        <title>Iningainema tapete sp. nov. (Scytonemataceae, Cyanobacteria) from greenhouses in central Florida (USA) produces two types of nodularin with biosynthetic potential for microcystin-LR and anabaenopeptins.</title>
        <authorList>
            <person name="Berthold D.E."/>
            <person name="Lefler F.W."/>
            <person name="Huang I.-S."/>
            <person name="Abdulla H."/>
            <person name="Zimba P.V."/>
            <person name="Laughinghouse H.D. IV."/>
        </authorList>
    </citation>
    <scope>NUCLEOTIDE SEQUENCE</scope>
    <source>
        <strain evidence="2">BLCCT55</strain>
    </source>
</reference>
<comment type="caution">
    <text evidence="2">The sequence shown here is derived from an EMBL/GenBank/DDBJ whole genome shotgun (WGS) entry which is preliminary data.</text>
</comment>
<gene>
    <name evidence="2" type="ORF">ICL16_23165</name>
</gene>
<organism evidence="2 3">
    <name type="scientific">Iningainema tapete BLCC-T55</name>
    <dbReference type="NCBI Taxonomy" id="2748662"/>
    <lineage>
        <taxon>Bacteria</taxon>
        <taxon>Bacillati</taxon>
        <taxon>Cyanobacteriota</taxon>
        <taxon>Cyanophyceae</taxon>
        <taxon>Nostocales</taxon>
        <taxon>Scytonemataceae</taxon>
        <taxon>Iningainema tapete</taxon>
    </lineage>
</organism>
<proteinExistence type="predicted"/>